<dbReference type="Pfam" id="PF10551">
    <property type="entry name" value="MULE"/>
    <property type="match status" value="1"/>
</dbReference>
<dbReference type="InterPro" id="IPR006172">
    <property type="entry name" value="DNA-dir_DNA_pol_B"/>
</dbReference>
<dbReference type="EC" id="2.7.7.7" evidence="5"/>
<dbReference type="InterPro" id="IPR017964">
    <property type="entry name" value="DNA-dir_DNA_pol_B_CS"/>
</dbReference>
<dbReference type="Proteomes" id="UP000436088">
    <property type="component" value="Unassembled WGS sequence"/>
</dbReference>
<dbReference type="InterPro" id="IPR018289">
    <property type="entry name" value="MULE_transposase_dom"/>
</dbReference>
<evidence type="ECO:0000259" key="8">
    <source>
        <dbReference type="Pfam" id="PF03104"/>
    </source>
</evidence>
<dbReference type="Gene3D" id="1.10.132.60">
    <property type="entry name" value="DNA polymerase family B, C-terminal domain"/>
    <property type="match status" value="1"/>
</dbReference>
<dbReference type="Pfam" id="PF00136">
    <property type="entry name" value="DNA_pol_B"/>
    <property type="match status" value="1"/>
</dbReference>
<protein>
    <recommendedName>
        <fullName evidence="5">DNA polymerase</fullName>
        <ecNumber evidence="5">2.7.7.7</ecNumber>
    </recommendedName>
</protein>
<feature type="domain" description="DNA-directed DNA polymerase family B exonuclease" evidence="8">
    <location>
        <begin position="6"/>
        <end position="69"/>
    </location>
</feature>
<evidence type="ECO:0000313" key="11">
    <source>
        <dbReference type="Proteomes" id="UP000436088"/>
    </source>
</evidence>
<evidence type="ECO:0000259" key="9">
    <source>
        <dbReference type="Pfam" id="PF10551"/>
    </source>
</evidence>
<dbReference type="GO" id="GO:0005658">
    <property type="term" value="C:alpha DNA polymerase:primase complex"/>
    <property type="evidence" value="ECO:0007669"/>
    <property type="project" value="TreeGrafter"/>
</dbReference>
<sequence length="1104" mass="125640">MIELYKLDSDVLAGHNISGFDLDVLLHRAQACKVPSSLWSKIGRLKSAVMPKLTKENTIFGSGACPGIMSCIAGRLLYSAQQRPKEIAPQDIPRRFQTSELLLELIESGETDAWLSMELMFHLSVLTLTRRLTNISAHVPFQGAREQRVEYLLFNAFHVKKYIVPDKSSPHTKKTKVTKRRITHGVEDGNRDGMDKNDVNFEEEALNERGKGKKGHDFAGGLILEPKRGLYDKYVLLLDFNRLYPSIIQEYNICFTTVERFPDGLVPRLLSSKTAGLLKNLVQRGRTVKSWMKNASGINVLQLDIQQQALKLTSNSMYECLGFSNSRFYAKPLAELITQQGREILQSTVDLVQNNLNLEVIYGDTDSIMVYSGLDGVAKAKAIAEKSRPGGLQLALMFHTFFKVNEKYRCNSRMGYHEVIERKGLDMVRRDWSLLSKELGDFCLAHLFRRDEGEWMIDVDYYSSQQIHPFVSRLCGSIQGTSPERLADCLGLDSSKMMRTGTFNCPAVFRSILAIGQKLAKQQQEESTCNFWRTLCCPKCSEGVMGRMSPGMIANQLFCSRDQAWYFYKGFAPEHGFSARKGTTRLDVEGNVKTQEFCCSKEGFRASKVNNVNHQRAHTPVTRIGFKARVVVTTRNTNDQWVISKSYQEHNHALCTPAMTPFMRSNRAVGGYHNVGFTHNDLYNALQRGKAKEIVDGDVNALIAYFDYKKHDDPGFFMTYSVDESGALYNLIWSDSTSRSDYTCFGDVIAFDTTYKDNLYGRPIMPIVGVNHHHNTIVFSTAIIADETSQSFEWVLQIFLEAMMNKSPISVVTDGDRAMQRAIKYVIPYAKHILCSWHLSRNAQANIGYPKFTAAFSKCMASWWTTKEFDIQWRSVVSEFNIEKHPWVIEKGNTRHLWAQAYLTGHFFANIRSTQRCESMNASLAIALKHKKTYLDIFRAIEDGISRMCMNELKADYLSSHTKPFQITKLFDLESHAAAIFTRESFRAFQDELLRETLYRIEAEIQSLSDECQHYIFSKWTNDVKASAPSYVDLNVSLEVMQMARFAALPSTSSRLCYIASKIDESFKTARDEMKRLIEELENSFGLNDSVNQSIVVNNVRDPQ</sequence>
<keyword evidence="5" id="KW-0238">DNA-binding</keyword>
<evidence type="ECO:0000256" key="5">
    <source>
        <dbReference type="RuleBase" id="RU000442"/>
    </source>
</evidence>
<dbReference type="InterPro" id="IPR006134">
    <property type="entry name" value="DNA-dir_DNA_pol_B_multi_dom"/>
</dbReference>
<dbReference type="Gene3D" id="3.90.1600.10">
    <property type="entry name" value="Palm domain of DNA polymerase"/>
    <property type="match status" value="1"/>
</dbReference>
<dbReference type="AlphaFoldDB" id="A0A6A2WZS3"/>
<keyword evidence="4 5" id="KW-0239">DNA-directed DNA polymerase</keyword>
<dbReference type="GO" id="GO:0003682">
    <property type="term" value="F:chromatin binding"/>
    <property type="evidence" value="ECO:0007669"/>
    <property type="project" value="TreeGrafter"/>
</dbReference>
<dbReference type="Gene3D" id="1.10.287.690">
    <property type="entry name" value="Helix hairpin bin"/>
    <property type="match status" value="1"/>
</dbReference>
<comment type="caution">
    <text evidence="10">The sequence shown here is derived from an EMBL/GenBank/DDBJ whole genome shotgun (WGS) entry which is preliminary data.</text>
</comment>
<dbReference type="InterPro" id="IPR012337">
    <property type="entry name" value="RNaseH-like_sf"/>
</dbReference>
<evidence type="ECO:0000256" key="3">
    <source>
        <dbReference type="ARBA" id="ARBA00022695"/>
    </source>
</evidence>
<comment type="similarity">
    <text evidence="1 5">Belongs to the DNA polymerase type-B family.</text>
</comment>
<keyword evidence="2 5" id="KW-0808">Transferase</keyword>
<dbReference type="GO" id="GO:0003688">
    <property type="term" value="F:DNA replication origin binding"/>
    <property type="evidence" value="ECO:0007669"/>
    <property type="project" value="TreeGrafter"/>
</dbReference>
<dbReference type="GO" id="GO:0000166">
    <property type="term" value="F:nucleotide binding"/>
    <property type="evidence" value="ECO:0007669"/>
    <property type="project" value="InterPro"/>
</dbReference>
<dbReference type="GO" id="GO:0006272">
    <property type="term" value="P:leading strand elongation"/>
    <property type="evidence" value="ECO:0007669"/>
    <property type="project" value="TreeGrafter"/>
</dbReference>
<organism evidence="10 11">
    <name type="scientific">Hibiscus syriacus</name>
    <name type="common">Rose of Sharon</name>
    <dbReference type="NCBI Taxonomy" id="106335"/>
    <lineage>
        <taxon>Eukaryota</taxon>
        <taxon>Viridiplantae</taxon>
        <taxon>Streptophyta</taxon>
        <taxon>Embryophyta</taxon>
        <taxon>Tracheophyta</taxon>
        <taxon>Spermatophyta</taxon>
        <taxon>Magnoliopsida</taxon>
        <taxon>eudicotyledons</taxon>
        <taxon>Gunneridae</taxon>
        <taxon>Pentapetalae</taxon>
        <taxon>rosids</taxon>
        <taxon>malvids</taxon>
        <taxon>Malvales</taxon>
        <taxon>Malvaceae</taxon>
        <taxon>Malvoideae</taxon>
        <taxon>Hibiscus</taxon>
    </lineage>
</organism>
<reference evidence="10" key="1">
    <citation type="submission" date="2019-09" db="EMBL/GenBank/DDBJ databases">
        <title>Draft genome information of white flower Hibiscus syriacus.</title>
        <authorList>
            <person name="Kim Y.-M."/>
        </authorList>
    </citation>
    <scope>NUCLEOTIDE SEQUENCE [LARGE SCALE GENOMIC DNA]</scope>
    <source>
        <strain evidence="10">YM2019G1</strain>
    </source>
</reference>
<dbReference type="GO" id="GO:0003887">
    <property type="term" value="F:DNA-directed DNA polymerase activity"/>
    <property type="evidence" value="ECO:0007669"/>
    <property type="project" value="UniProtKB-KW"/>
</dbReference>
<dbReference type="EMBL" id="VEPZ02001782">
    <property type="protein sequence ID" value="KAE8655156.1"/>
    <property type="molecule type" value="Genomic_DNA"/>
</dbReference>
<evidence type="ECO:0000259" key="6">
    <source>
        <dbReference type="Pfam" id="PF00136"/>
    </source>
</evidence>
<gene>
    <name evidence="10" type="ORF">F3Y22_tig00117034pilonHSYRG00967</name>
</gene>
<keyword evidence="3 5" id="KW-0548">Nucleotidyltransferase</keyword>
<feature type="domain" description="DNA-directed DNA polymerase family B multifunctional" evidence="6">
    <location>
        <begin position="139"/>
        <end position="452"/>
    </location>
</feature>
<dbReference type="Pfam" id="PF03101">
    <property type="entry name" value="FAR1"/>
    <property type="match status" value="1"/>
</dbReference>
<evidence type="ECO:0000256" key="2">
    <source>
        <dbReference type="ARBA" id="ARBA00022679"/>
    </source>
</evidence>
<dbReference type="PANTHER" id="PTHR45861">
    <property type="entry name" value="DNA POLYMERASE ALPHA CATALYTIC SUBUNIT"/>
    <property type="match status" value="1"/>
</dbReference>
<evidence type="ECO:0000259" key="7">
    <source>
        <dbReference type="Pfam" id="PF03101"/>
    </source>
</evidence>
<keyword evidence="5" id="KW-0235">DNA replication</keyword>
<dbReference type="GO" id="GO:1902975">
    <property type="term" value="P:mitotic DNA replication initiation"/>
    <property type="evidence" value="ECO:0007669"/>
    <property type="project" value="TreeGrafter"/>
</dbReference>
<dbReference type="Pfam" id="PF03104">
    <property type="entry name" value="DNA_pol_B_exo1"/>
    <property type="match status" value="1"/>
</dbReference>
<dbReference type="SMART" id="SM00486">
    <property type="entry name" value="POLBc"/>
    <property type="match status" value="1"/>
</dbReference>
<dbReference type="InterPro" id="IPR043502">
    <property type="entry name" value="DNA/RNA_pol_sf"/>
</dbReference>
<dbReference type="PRINTS" id="PR00106">
    <property type="entry name" value="DNAPOLB"/>
</dbReference>
<dbReference type="InterPro" id="IPR006133">
    <property type="entry name" value="DNA-dir_DNA_pol_B_exonuc"/>
</dbReference>
<evidence type="ECO:0000256" key="4">
    <source>
        <dbReference type="ARBA" id="ARBA00022932"/>
    </source>
</evidence>
<feature type="domain" description="MULE transposase" evidence="9">
    <location>
        <begin position="748"/>
        <end position="842"/>
    </location>
</feature>
<comment type="catalytic activity">
    <reaction evidence="5">
        <text>DNA(n) + a 2'-deoxyribonucleoside 5'-triphosphate = DNA(n+1) + diphosphate</text>
        <dbReference type="Rhea" id="RHEA:22508"/>
        <dbReference type="Rhea" id="RHEA-COMP:17339"/>
        <dbReference type="Rhea" id="RHEA-COMP:17340"/>
        <dbReference type="ChEBI" id="CHEBI:33019"/>
        <dbReference type="ChEBI" id="CHEBI:61560"/>
        <dbReference type="ChEBI" id="CHEBI:173112"/>
        <dbReference type="EC" id="2.7.7.7"/>
    </reaction>
</comment>
<dbReference type="InterPro" id="IPR004330">
    <property type="entry name" value="FAR1_DNA_bnd_dom"/>
</dbReference>
<evidence type="ECO:0000313" key="10">
    <source>
        <dbReference type="EMBL" id="KAE8655156.1"/>
    </source>
</evidence>
<proteinExistence type="inferred from homology"/>
<accession>A0A6A2WZS3</accession>
<dbReference type="InterPro" id="IPR023211">
    <property type="entry name" value="DNA_pol_palm_dom_sf"/>
</dbReference>
<keyword evidence="11" id="KW-1185">Reference proteome</keyword>
<dbReference type="PANTHER" id="PTHR45861:SF1">
    <property type="entry name" value="DNA POLYMERASE ALPHA CATALYTIC SUBUNIT"/>
    <property type="match status" value="1"/>
</dbReference>
<dbReference type="Gene3D" id="3.30.420.10">
    <property type="entry name" value="Ribonuclease H-like superfamily/Ribonuclease H"/>
    <property type="match status" value="2"/>
</dbReference>
<dbReference type="GO" id="GO:0006273">
    <property type="term" value="P:lagging strand elongation"/>
    <property type="evidence" value="ECO:0007669"/>
    <property type="project" value="TreeGrafter"/>
</dbReference>
<dbReference type="SUPFAM" id="SSF56672">
    <property type="entry name" value="DNA/RNA polymerases"/>
    <property type="match status" value="1"/>
</dbReference>
<dbReference type="GO" id="GO:0003697">
    <property type="term" value="F:single-stranded DNA binding"/>
    <property type="evidence" value="ECO:0007669"/>
    <property type="project" value="TreeGrafter"/>
</dbReference>
<evidence type="ECO:0000256" key="1">
    <source>
        <dbReference type="ARBA" id="ARBA00005755"/>
    </source>
</evidence>
<feature type="domain" description="FAR1" evidence="7">
    <location>
        <begin position="567"/>
        <end position="655"/>
    </location>
</feature>
<dbReference type="InterPro" id="IPR036397">
    <property type="entry name" value="RNaseH_sf"/>
</dbReference>
<dbReference type="NCBIfam" id="TIGR00592">
    <property type="entry name" value="pol2"/>
    <property type="match status" value="1"/>
</dbReference>
<dbReference type="SUPFAM" id="SSF53098">
    <property type="entry name" value="Ribonuclease H-like"/>
    <property type="match status" value="1"/>
</dbReference>
<dbReference type="InterPro" id="IPR042087">
    <property type="entry name" value="DNA_pol_B_thumb"/>
</dbReference>
<name>A0A6A2WZS3_HIBSY</name>
<dbReference type="PROSITE" id="PS00116">
    <property type="entry name" value="DNA_POLYMERASE_B"/>
    <property type="match status" value="1"/>
</dbReference>